<proteinExistence type="predicted"/>
<dbReference type="OrthoDB" id="7358383at2"/>
<comment type="caution">
    <text evidence="1">The sequence shown here is derived from an EMBL/GenBank/DDBJ whole genome shotgun (WGS) entry which is preliminary data.</text>
</comment>
<protein>
    <submittedName>
        <fullName evidence="1">Uncharacterized protein</fullName>
    </submittedName>
</protein>
<reference evidence="1 2" key="1">
    <citation type="journal article" date="2013" name="Stand. Genomic Sci.">
        <title>Genome sequence of the reddish-pigmented Rubellimicrobium thermophilum type strain (DSM 16684(T)), a member of the Roseobacter clade.</title>
        <authorList>
            <person name="Fiebig A."/>
            <person name="Riedel T."/>
            <person name="Gronow S."/>
            <person name="Petersen J."/>
            <person name="Klenk H.P."/>
            <person name="Goker M."/>
        </authorList>
    </citation>
    <scope>NUCLEOTIDE SEQUENCE [LARGE SCALE GENOMIC DNA]</scope>
    <source>
        <strain evidence="1 2">DSM 16684</strain>
    </source>
</reference>
<dbReference type="EMBL" id="AOLV01000004">
    <property type="protein sequence ID" value="EPX87679.1"/>
    <property type="molecule type" value="Genomic_DNA"/>
</dbReference>
<dbReference type="RefSeq" id="WP_021096364.1">
    <property type="nucleotide sequence ID" value="NZ_KE557320.1"/>
</dbReference>
<evidence type="ECO:0000313" key="1">
    <source>
        <dbReference type="EMBL" id="EPX87679.1"/>
    </source>
</evidence>
<evidence type="ECO:0000313" key="2">
    <source>
        <dbReference type="Proteomes" id="UP000015346"/>
    </source>
</evidence>
<dbReference type="AlphaFoldDB" id="S9SMP8"/>
<gene>
    <name evidence="1" type="ORF">ruthe_00252</name>
</gene>
<accession>S9SMP8</accession>
<organism evidence="1 2">
    <name type="scientific">Rubellimicrobium thermophilum DSM 16684</name>
    <dbReference type="NCBI Taxonomy" id="1123069"/>
    <lineage>
        <taxon>Bacteria</taxon>
        <taxon>Pseudomonadati</taxon>
        <taxon>Pseudomonadota</taxon>
        <taxon>Alphaproteobacteria</taxon>
        <taxon>Rhodobacterales</taxon>
        <taxon>Roseobacteraceae</taxon>
        <taxon>Rubellimicrobium</taxon>
    </lineage>
</organism>
<dbReference type="Proteomes" id="UP000015346">
    <property type="component" value="Unassembled WGS sequence"/>
</dbReference>
<sequence>MTNTPDAACAAANAPGLPDDTRRLIEIEDAIAKIRTQIATADLTRQRTAKPIDADWFHRARTALRHLNRERAEIVARQGGRRRRERQKDMIIAVLRERHDSAAWTAVLAEARSRLEQEEAC</sequence>
<keyword evidence="2" id="KW-1185">Reference proteome</keyword>
<name>S9SMP8_9RHOB</name>
<dbReference type="PATRIC" id="fig|1123069.3.peg.216"/>
<dbReference type="STRING" id="1123069.ruthe_00252"/>
<dbReference type="HOGENOM" id="CLU_2036314_0_0_5"/>